<keyword evidence="2" id="KW-1185">Reference proteome</keyword>
<reference evidence="2" key="1">
    <citation type="submission" date="2016-10" db="EMBL/GenBank/DDBJ databases">
        <authorList>
            <person name="Varghese N."/>
            <person name="Submissions S."/>
        </authorList>
    </citation>
    <scope>NUCLEOTIDE SEQUENCE [LARGE SCALE GENOMIC DNA]</scope>
    <source>
        <strain evidence="2">DSM 22376</strain>
    </source>
</reference>
<dbReference type="Proteomes" id="UP000198951">
    <property type="component" value="Unassembled WGS sequence"/>
</dbReference>
<dbReference type="EMBL" id="FNRD01000002">
    <property type="protein sequence ID" value="SEA11697.1"/>
    <property type="molecule type" value="Genomic_DNA"/>
</dbReference>
<proteinExistence type="predicted"/>
<evidence type="ECO:0000313" key="1">
    <source>
        <dbReference type="EMBL" id="SEA11697.1"/>
    </source>
</evidence>
<organism evidence="1 2">
    <name type="scientific">Flavobacterium gillisiae</name>
    <dbReference type="NCBI Taxonomy" id="150146"/>
    <lineage>
        <taxon>Bacteria</taxon>
        <taxon>Pseudomonadati</taxon>
        <taxon>Bacteroidota</taxon>
        <taxon>Flavobacteriia</taxon>
        <taxon>Flavobacteriales</taxon>
        <taxon>Flavobacteriaceae</taxon>
        <taxon>Flavobacterium</taxon>
    </lineage>
</organism>
<protein>
    <recommendedName>
        <fullName evidence="3">CarboxypepD_reg-like domain-containing protein</fullName>
    </recommendedName>
</protein>
<accession>A0A1H3YJP3</accession>
<sequence length="372" mass="43063">MESLILIKMKNLAVLVSLFIHLYTYGQKATVTFLDESSKKPIVGLQIFSENGSCIGNTNATGKFDLDIHLLQQGGIKSVLAYNADYFSLEYNLNEVPSFIYLKKNEAIQLNDVVVKAHGLNDYYTLKGFFRSWQLVNGKLVKYGDGLVEYHMPYATIENDFDTGVKNFFTNYRTFRIDSIKQKSRIIRISSLDEYLSVSFLPKNDMLKRGKNYLKVEHIKNNLGDLYDEGKKVGYVIYDENNIPAEISETRSFEGDEAIKILFWKFSGKSKQIERWTGSGNTRRPAYTFYSDKKMIKTNVKGKFNSVETVTEIFITDEIITDNKIPEKYKSFIDKDRSFYRSNYWDDQLVNHPLPSEIKSQLININENKNTY</sequence>
<evidence type="ECO:0000313" key="2">
    <source>
        <dbReference type="Proteomes" id="UP000198951"/>
    </source>
</evidence>
<name>A0A1H3YJP3_9FLAO</name>
<evidence type="ECO:0008006" key="3">
    <source>
        <dbReference type="Google" id="ProtNLM"/>
    </source>
</evidence>
<dbReference type="AlphaFoldDB" id="A0A1H3YJP3"/>
<gene>
    <name evidence="1" type="ORF">SAMN05443667_10224</name>
</gene>